<comment type="caution">
    <text evidence="2">The sequence shown here is derived from an EMBL/GenBank/DDBJ whole genome shotgun (WGS) entry which is preliminary data.</text>
</comment>
<dbReference type="Pfam" id="PF11804">
    <property type="entry name" value="DUF3325"/>
    <property type="match status" value="1"/>
</dbReference>
<organism evidence="2 3">
    <name type="scientific">Pseudomonas mangiferae</name>
    <dbReference type="NCBI Taxonomy" id="2593654"/>
    <lineage>
        <taxon>Bacteria</taxon>
        <taxon>Pseudomonadati</taxon>
        <taxon>Pseudomonadota</taxon>
        <taxon>Gammaproteobacteria</taxon>
        <taxon>Pseudomonadales</taxon>
        <taxon>Pseudomonadaceae</taxon>
        <taxon>Pseudomonas</taxon>
    </lineage>
</organism>
<evidence type="ECO:0000256" key="1">
    <source>
        <dbReference type="SAM" id="Phobius"/>
    </source>
</evidence>
<reference evidence="2 3" key="1">
    <citation type="submission" date="2019-07" db="EMBL/GenBank/DDBJ databases">
        <title>Pseudomonas mangiferae sp. nov., isolated from bark of mango tree in Thailand.</title>
        <authorList>
            <person name="Srisuk N."/>
            <person name="Anurat P."/>
        </authorList>
    </citation>
    <scope>NUCLEOTIDE SEQUENCE [LARGE SCALE GENOMIC DNA]</scope>
    <source>
        <strain evidence="2 3">DMKU_BBB3-04</strain>
    </source>
</reference>
<keyword evidence="3" id="KW-1185">Reference proteome</keyword>
<dbReference type="RefSeq" id="WP_143489430.1">
    <property type="nucleotide sequence ID" value="NZ_VJOY01000012.1"/>
</dbReference>
<proteinExistence type="predicted"/>
<keyword evidence="1" id="KW-0472">Membrane</keyword>
<dbReference type="InterPro" id="IPR021762">
    <property type="entry name" value="DUF3325"/>
</dbReference>
<keyword evidence="1" id="KW-0812">Transmembrane</keyword>
<sequence length="109" mass="11211">MSLLAFGLAYAGFCGLCLAMNRHHGDVFGAPPSPRRARLLRLGGWLGVAASWAPCVAHHGITVGSVLWVGLLGAASLSLVLLLPYRPRLSVGLALGMPLGGALLLPFAG</sequence>
<protein>
    <submittedName>
        <fullName evidence="2">DUF3325 domain-containing protein</fullName>
    </submittedName>
</protein>
<gene>
    <name evidence="2" type="ORF">FM069_16305</name>
</gene>
<keyword evidence="1" id="KW-1133">Transmembrane helix</keyword>
<name>A0A553GW32_9PSED</name>
<feature type="transmembrane region" description="Helical" evidence="1">
    <location>
        <begin position="61"/>
        <end position="82"/>
    </location>
</feature>
<dbReference type="EMBL" id="VJOY01000012">
    <property type="protein sequence ID" value="TRX73695.1"/>
    <property type="molecule type" value="Genomic_DNA"/>
</dbReference>
<evidence type="ECO:0000313" key="3">
    <source>
        <dbReference type="Proteomes" id="UP000315235"/>
    </source>
</evidence>
<dbReference type="AlphaFoldDB" id="A0A553GW32"/>
<accession>A0A553GW32</accession>
<feature type="transmembrane region" description="Helical" evidence="1">
    <location>
        <begin position="89"/>
        <end position="108"/>
    </location>
</feature>
<dbReference type="Proteomes" id="UP000315235">
    <property type="component" value="Unassembled WGS sequence"/>
</dbReference>
<evidence type="ECO:0000313" key="2">
    <source>
        <dbReference type="EMBL" id="TRX73695.1"/>
    </source>
</evidence>